<dbReference type="AlphaFoldDB" id="A0A9P6EBD2"/>
<dbReference type="InterPro" id="IPR020845">
    <property type="entry name" value="AMP-binding_CS"/>
</dbReference>
<dbReference type="Pfam" id="PF13193">
    <property type="entry name" value="AMP-binding_C"/>
    <property type="match status" value="1"/>
</dbReference>
<dbReference type="PANTHER" id="PTHR24096:SF149">
    <property type="entry name" value="AMP-BINDING DOMAIN-CONTAINING PROTEIN-RELATED"/>
    <property type="match status" value="1"/>
</dbReference>
<evidence type="ECO:0000256" key="2">
    <source>
        <dbReference type="ARBA" id="ARBA00022598"/>
    </source>
</evidence>
<dbReference type="Pfam" id="PF00501">
    <property type="entry name" value="AMP-binding"/>
    <property type="match status" value="1"/>
</dbReference>
<dbReference type="PANTHER" id="PTHR24096">
    <property type="entry name" value="LONG-CHAIN-FATTY-ACID--COA LIGASE"/>
    <property type="match status" value="1"/>
</dbReference>
<evidence type="ECO:0000259" key="4">
    <source>
        <dbReference type="Pfam" id="PF13193"/>
    </source>
</evidence>
<dbReference type="OrthoDB" id="1898221at2759"/>
<accession>A0A9P6EBD2</accession>
<dbReference type="Gene3D" id="3.40.50.980">
    <property type="match status" value="2"/>
</dbReference>
<comment type="similarity">
    <text evidence="1">Belongs to the ATP-dependent AMP-binding enzyme family.</text>
</comment>
<sequence length="575" mass="62974">MVLKSPYPALPPIPPINAHLFYCRRPDQKEWPDFPLHVDVETGEKVLRKEFLSRVEVLSTGLATPVAEGGLGLGEGEMVGVMGENSTEYITLLHSLLWITTPFALISSHSTSFELEHALKLSKVTSLFVDLKFLDRVAPVAKKCGIKQDRIFLLRTQGKKSPKPMKGKKTFWSLSQEVKRKNIPSIPLRAAGKDTLAYLVFSSGTSGLPKAVMISHGNMITAGMQLATVAQAALAILPPPPPGVPTALAFLPLHHTYGLHSYAFRGMLAPASFVIVPKWDIKIVLRAIPKYKITSLPLIPSIVHQIVTHPGVEKVDFSSILTMSSGAAYLPPKLYNQLKKIVPGEVRFLEGYGMSEATMGAVTQPVDGLLGLKHIVGCTGVLLPSMEARIVLDDGSDAKTNEAGELWLKGDNIALGYWNNEKANQETFVDGWLKTGDKFYVNEEGYFWFADRVKDTLKVSGAQVSPVEIENCLLAHPDKLITDASVAGVSGGRTSDEKIPRAWVALSPAGKKLGKGEVVKALDAWHRENLSSYKHLRGGIEIVDTIPKSPTGKTLRRVLQEKYEARMKRRAKAKL</sequence>
<evidence type="ECO:0008006" key="7">
    <source>
        <dbReference type="Google" id="ProtNLM"/>
    </source>
</evidence>
<dbReference type="InterPro" id="IPR045851">
    <property type="entry name" value="AMP-bd_C_sf"/>
</dbReference>
<dbReference type="GO" id="GO:0016405">
    <property type="term" value="F:CoA-ligase activity"/>
    <property type="evidence" value="ECO:0007669"/>
    <property type="project" value="TreeGrafter"/>
</dbReference>
<dbReference type="PROSITE" id="PS00455">
    <property type="entry name" value="AMP_BINDING"/>
    <property type="match status" value="1"/>
</dbReference>
<organism evidence="5 6">
    <name type="scientific">Crepidotus variabilis</name>
    <dbReference type="NCBI Taxonomy" id="179855"/>
    <lineage>
        <taxon>Eukaryota</taxon>
        <taxon>Fungi</taxon>
        <taxon>Dikarya</taxon>
        <taxon>Basidiomycota</taxon>
        <taxon>Agaricomycotina</taxon>
        <taxon>Agaricomycetes</taxon>
        <taxon>Agaricomycetidae</taxon>
        <taxon>Agaricales</taxon>
        <taxon>Agaricineae</taxon>
        <taxon>Crepidotaceae</taxon>
        <taxon>Crepidotus</taxon>
    </lineage>
</organism>
<dbReference type="Gene3D" id="2.30.38.10">
    <property type="entry name" value="Luciferase, Domain 3"/>
    <property type="match status" value="1"/>
</dbReference>
<dbReference type="SUPFAM" id="SSF56801">
    <property type="entry name" value="Acetyl-CoA synthetase-like"/>
    <property type="match status" value="1"/>
</dbReference>
<evidence type="ECO:0000313" key="6">
    <source>
        <dbReference type="Proteomes" id="UP000807306"/>
    </source>
</evidence>
<evidence type="ECO:0000259" key="3">
    <source>
        <dbReference type="Pfam" id="PF00501"/>
    </source>
</evidence>
<evidence type="ECO:0000313" key="5">
    <source>
        <dbReference type="EMBL" id="KAF9525852.1"/>
    </source>
</evidence>
<dbReference type="InterPro" id="IPR025110">
    <property type="entry name" value="AMP-bd_C"/>
</dbReference>
<dbReference type="Gene3D" id="3.30.300.30">
    <property type="match status" value="1"/>
</dbReference>
<comment type="caution">
    <text evidence="5">The sequence shown here is derived from an EMBL/GenBank/DDBJ whole genome shotgun (WGS) entry which is preliminary data.</text>
</comment>
<dbReference type="EMBL" id="MU157878">
    <property type="protein sequence ID" value="KAF9525852.1"/>
    <property type="molecule type" value="Genomic_DNA"/>
</dbReference>
<dbReference type="InterPro" id="IPR000873">
    <property type="entry name" value="AMP-dep_synth/lig_dom"/>
</dbReference>
<feature type="domain" description="AMP-dependent synthetase/ligase" evidence="3">
    <location>
        <begin position="33"/>
        <end position="418"/>
    </location>
</feature>
<evidence type="ECO:0000256" key="1">
    <source>
        <dbReference type="ARBA" id="ARBA00006432"/>
    </source>
</evidence>
<reference evidence="5" key="1">
    <citation type="submission" date="2020-11" db="EMBL/GenBank/DDBJ databases">
        <authorList>
            <consortium name="DOE Joint Genome Institute"/>
            <person name="Ahrendt S."/>
            <person name="Riley R."/>
            <person name="Andreopoulos W."/>
            <person name="Labutti K."/>
            <person name="Pangilinan J."/>
            <person name="Ruiz-Duenas F.J."/>
            <person name="Barrasa J.M."/>
            <person name="Sanchez-Garcia M."/>
            <person name="Camarero S."/>
            <person name="Miyauchi S."/>
            <person name="Serrano A."/>
            <person name="Linde D."/>
            <person name="Babiker R."/>
            <person name="Drula E."/>
            <person name="Ayuso-Fernandez I."/>
            <person name="Pacheco R."/>
            <person name="Padilla G."/>
            <person name="Ferreira P."/>
            <person name="Barriuso J."/>
            <person name="Kellner H."/>
            <person name="Castanera R."/>
            <person name="Alfaro M."/>
            <person name="Ramirez L."/>
            <person name="Pisabarro A.G."/>
            <person name="Kuo A."/>
            <person name="Tritt A."/>
            <person name="Lipzen A."/>
            <person name="He G."/>
            <person name="Yan M."/>
            <person name="Ng V."/>
            <person name="Cullen D."/>
            <person name="Martin F."/>
            <person name="Rosso M.-N."/>
            <person name="Henrissat B."/>
            <person name="Hibbett D."/>
            <person name="Martinez A.T."/>
            <person name="Grigoriev I.V."/>
        </authorList>
    </citation>
    <scope>NUCLEOTIDE SEQUENCE</scope>
    <source>
        <strain evidence="5">CBS 506.95</strain>
    </source>
</reference>
<protein>
    <recommendedName>
        <fullName evidence="7">4-coumarate--CoA ligase</fullName>
    </recommendedName>
</protein>
<name>A0A9P6EBD2_9AGAR</name>
<dbReference type="Proteomes" id="UP000807306">
    <property type="component" value="Unassembled WGS sequence"/>
</dbReference>
<gene>
    <name evidence="5" type="ORF">CPB83DRAFT_858741</name>
</gene>
<keyword evidence="6" id="KW-1185">Reference proteome</keyword>
<keyword evidence="2" id="KW-0436">Ligase</keyword>
<proteinExistence type="inferred from homology"/>
<feature type="domain" description="AMP-binding enzyme C-terminal" evidence="4">
    <location>
        <begin position="468"/>
        <end position="553"/>
    </location>
</feature>